<dbReference type="Pfam" id="PF18962">
    <property type="entry name" value="Por_Secre_tail"/>
    <property type="match status" value="1"/>
</dbReference>
<evidence type="ECO:0000259" key="1">
    <source>
        <dbReference type="Pfam" id="PF18962"/>
    </source>
</evidence>
<feature type="domain" description="Secretion system C-terminal sorting" evidence="1">
    <location>
        <begin position="516"/>
        <end position="589"/>
    </location>
</feature>
<dbReference type="SUPFAM" id="SSF110296">
    <property type="entry name" value="Oligoxyloglucan reducing end-specific cellobiohydrolase"/>
    <property type="match status" value="1"/>
</dbReference>
<proteinExistence type="predicted"/>
<dbReference type="Gene3D" id="2.130.10.10">
    <property type="entry name" value="YVTN repeat-like/Quinoprotein amine dehydrogenase"/>
    <property type="match status" value="1"/>
</dbReference>
<dbReference type="EMBL" id="DRQG01000084">
    <property type="protein sequence ID" value="HGY55804.1"/>
    <property type="molecule type" value="Genomic_DNA"/>
</dbReference>
<sequence length="595" mass="63868">MDGMPPTLFKSSLPYDSLDASTAFGKLDVSGLGTAYHFDTFGIGPDGRLFVGTAGGVEPNHGKFIGYSDNDGAVWDTLFTGVSGTKGANISFAPTDSSYFVYFGTGMSNNRGEAGTWQTIAFSGFETHPNDGAVFVDPNNPAVIFLTTDQGIGASIDYGQTIFEIDAGVEAVQVNDFAMNEAKTDAWLASKSGIRRVTDYGGPSETWYNFFPMGDGSPYYSVGMVGAHPDTAYAGNVRLYKTTDGGANWDRVFSTEDPVYGFSFWSYVSAVEVNPLNDSIVVMGVNSPESGVKGGIFFSANGGEYWEAVDTDVYNTEVQDILINPVTSDSMVVYVACEYVNDGTTSSYGVKTLYASPYSGIIYDNDMLGSSGGHITNFGAYGLAANSAGDIFACGANSGQEPRVYVKQADSSYWQMLTTNGLPPNGLARAVTVGFDSAGNEVPYIAVESDLYYLESSGSKWILAFSYPVGTQINMIYWDDMLVGTGTGLYGQKLDATAIGDHSENAPLRFELMQNYPNPFNPVTTISYRLSAASDVELTVYNVLGQKVMTLVNERKQAGAYTVTFDGAQLPSGIYFYRLKTAGGFTAVKRMLLVK</sequence>
<dbReference type="NCBIfam" id="TIGR04183">
    <property type="entry name" value="Por_Secre_tail"/>
    <property type="match status" value="1"/>
</dbReference>
<dbReference type="Gene3D" id="2.60.40.4070">
    <property type="match status" value="1"/>
</dbReference>
<organism evidence="2">
    <name type="scientific">Caldithrix abyssi</name>
    <dbReference type="NCBI Taxonomy" id="187145"/>
    <lineage>
        <taxon>Bacteria</taxon>
        <taxon>Pseudomonadati</taxon>
        <taxon>Calditrichota</taxon>
        <taxon>Calditrichia</taxon>
        <taxon>Calditrichales</taxon>
        <taxon>Calditrichaceae</taxon>
        <taxon>Caldithrix</taxon>
    </lineage>
</organism>
<dbReference type="InterPro" id="IPR026444">
    <property type="entry name" value="Secre_tail"/>
</dbReference>
<dbReference type="AlphaFoldDB" id="A0A7V4WUY0"/>
<accession>A0A7V4WUY0</accession>
<gene>
    <name evidence="2" type="ORF">ENK44_08890</name>
</gene>
<dbReference type="InterPro" id="IPR015943">
    <property type="entry name" value="WD40/YVTN_repeat-like_dom_sf"/>
</dbReference>
<name>A0A7V4WUY0_CALAY</name>
<dbReference type="Proteomes" id="UP000885779">
    <property type="component" value="Unassembled WGS sequence"/>
</dbReference>
<comment type="caution">
    <text evidence="2">The sequence shown here is derived from an EMBL/GenBank/DDBJ whole genome shotgun (WGS) entry which is preliminary data.</text>
</comment>
<evidence type="ECO:0000313" key="2">
    <source>
        <dbReference type="EMBL" id="HGY55804.1"/>
    </source>
</evidence>
<reference evidence="2" key="1">
    <citation type="journal article" date="2020" name="mSystems">
        <title>Genome- and Community-Level Interaction Insights into Carbon Utilization and Element Cycling Functions of Hydrothermarchaeota in Hydrothermal Sediment.</title>
        <authorList>
            <person name="Zhou Z."/>
            <person name="Liu Y."/>
            <person name="Xu W."/>
            <person name="Pan J."/>
            <person name="Luo Z.H."/>
            <person name="Li M."/>
        </authorList>
    </citation>
    <scope>NUCLEOTIDE SEQUENCE [LARGE SCALE GENOMIC DNA]</scope>
    <source>
        <strain evidence="2">HyVt-577</strain>
    </source>
</reference>
<protein>
    <submittedName>
        <fullName evidence="2">T9SS type A sorting domain-containing protein</fullName>
    </submittedName>
</protein>